<evidence type="ECO:0000313" key="3">
    <source>
        <dbReference type="Proteomes" id="UP001152622"/>
    </source>
</evidence>
<sequence length="169" mass="18643">MGGPCSIPQWFEAVVLGCRPRTLLLKLKTRGLAFSWSLTATVIFPPALKADAAMRVGLWRRRGSARPPGPPAETRSGRLLAALGRRSDIPGEPVSVLDARPRLKRNKKRNKPRHEACRAFDPASPIRPVARHVRSNLLTRNESAASIEGYDRGIINDPHGRKSERSGDE</sequence>
<dbReference type="AlphaFoldDB" id="A0A9Q1J7M1"/>
<name>A0A9Q1J7M1_SYNKA</name>
<protein>
    <submittedName>
        <fullName evidence="2">Uncharacterized protein</fullName>
    </submittedName>
</protein>
<evidence type="ECO:0000313" key="2">
    <source>
        <dbReference type="EMBL" id="KAJ8370609.1"/>
    </source>
</evidence>
<dbReference type="EMBL" id="JAINUF010000003">
    <property type="protein sequence ID" value="KAJ8370609.1"/>
    <property type="molecule type" value="Genomic_DNA"/>
</dbReference>
<dbReference type="Proteomes" id="UP001152622">
    <property type="component" value="Chromosome 3"/>
</dbReference>
<comment type="caution">
    <text evidence="2">The sequence shown here is derived from an EMBL/GenBank/DDBJ whole genome shotgun (WGS) entry which is preliminary data.</text>
</comment>
<gene>
    <name evidence="2" type="ORF">SKAU_G00106370</name>
</gene>
<reference evidence="2" key="1">
    <citation type="journal article" date="2023" name="Science">
        <title>Genome structures resolve the early diversification of teleost fishes.</title>
        <authorList>
            <person name="Parey E."/>
            <person name="Louis A."/>
            <person name="Montfort J."/>
            <person name="Bouchez O."/>
            <person name="Roques C."/>
            <person name="Iampietro C."/>
            <person name="Lluch J."/>
            <person name="Castinel A."/>
            <person name="Donnadieu C."/>
            <person name="Desvignes T."/>
            <person name="Floi Bucao C."/>
            <person name="Jouanno E."/>
            <person name="Wen M."/>
            <person name="Mejri S."/>
            <person name="Dirks R."/>
            <person name="Jansen H."/>
            <person name="Henkel C."/>
            <person name="Chen W.J."/>
            <person name="Zahm M."/>
            <person name="Cabau C."/>
            <person name="Klopp C."/>
            <person name="Thompson A.W."/>
            <person name="Robinson-Rechavi M."/>
            <person name="Braasch I."/>
            <person name="Lecointre G."/>
            <person name="Bobe J."/>
            <person name="Postlethwait J.H."/>
            <person name="Berthelot C."/>
            <person name="Roest Crollius H."/>
            <person name="Guiguen Y."/>
        </authorList>
    </citation>
    <scope>NUCLEOTIDE SEQUENCE</scope>
    <source>
        <strain evidence="2">WJC10195</strain>
    </source>
</reference>
<organism evidence="2 3">
    <name type="scientific">Synaphobranchus kaupii</name>
    <name type="common">Kaup's arrowtooth eel</name>
    <dbReference type="NCBI Taxonomy" id="118154"/>
    <lineage>
        <taxon>Eukaryota</taxon>
        <taxon>Metazoa</taxon>
        <taxon>Chordata</taxon>
        <taxon>Craniata</taxon>
        <taxon>Vertebrata</taxon>
        <taxon>Euteleostomi</taxon>
        <taxon>Actinopterygii</taxon>
        <taxon>Neopterygii</taxon>
        <taxon>Teleostei</taxon>
        <taxon>Anguilliformes</taxon>
        <taxon>Synaphobranchidae</taxon>
        <taxon>Synaphobranchus</taxon>
    </lineage>
</organism>
<keyword evidence="3" id="KW-1185">Reference proteome</keyword>
<evidence type="ECO:0000256" key="1">
    <source>
        <dbReference type="SAM" id="MobiDB-lite"/>
    </source>
</evidence>
<feature type="compositionally biased region" description="Basic and acidic residues" evidence="1">
    <location>
        <begin position="158"/>
        <end position="169"/>
    </location>
</feature>
<feature type="region of interest" description="Disordered" evidence="1">
    <location>
        <begin position="145"/>
        <end position="169"/>
    </location>
</feature>
<proteinExistence type="predicted"/>
<accession>A0A9Q1J7M1</accession>